<evidence type="ECO:0000256" key="1">
    <source>
        <dbReference type="SAM" id="SignalP"/>
    </source>
</evidence>
<dbReference type="EMBL" id="MLYO01000053">
    <property type="protein sequence ID" value="OIJ98867.1"/>
    <property type="molecule type" value="Genomic_DNA"/>
</dbReference>
<reference evidence="2 3" key="1">
    <citation type="submission" date="2016-10" db="EMBL/GenBank/DDBJ databases">
        <title>Genome sequence of Streptomyces sp. MUSC 1.</title>
        <authorList>
            <person name="Lee L.-H."/>
            <person name="Ser H.-L."/>
            <person name="Law J.W.-F."/>
        </authorList>
    </citation>
    <scope>NUCLEOTIDE SEQUENCE [LARGE SCALE GENOMIC DNA]</scope>
    <source>
        <strain evidence="2 3">MUSC 1</strain>
    </source>
</reference>
<feature type="signal peptide" evidence="1">
    <location>
        <begin position="1"/>
        <end position="29"/>
    </location>
</feature>
<keyword evidence="3" id="KW-1185">Reference proteome</keyword>
<comment type="caution">
    <text evidence="2">The sequence shown here is derived from an EMBL/GenBank/DDBJ whole genome shotgun (WGS) entry which is preliminary data.</text>
</comment>
<proteinExistence type="predicted"/>
<protein>
    <recommendedName>
        <fullName evidence="4">Secreted protein</fullName>
    </recommendedName>
</protein>
<evidence type="ECO:0008006" key="4">
    <source>
        <dbReference type="Google" id="ProtNLM"/>
    </source>
</evidence>
<accession>A0A1S2PYF0</accession>
<dbReference type="AlphaFoldDB" id="A0A1S2PYF0"/>
<name>A0A1S2PYF0_9ACTN</name>
<dbReference type="PROSITE" id="PS51257">
    <property type="entry name" value="PROKAR_LIPOPROTEIN"/>
    <property type="match status" value="1"/>
</dbReference>
<evidence type="ECO:0000313" key="2">
    <source>
        <dbReference type="EMBL" id="OIJ98867.1"/>
    </source>
</evidence>
<evidence type="ECO:0000313" key="3">
    <source>
        <dbReference type="Proteomes" id="UP000179642"/>
    </source>
</evidence>
<feature type="chain" id="PRO_5010280554" description="Secreted protein" evidence="1">
    <location>
        <begin position="30"/>
        <end position="170"/>
    </location>
</feature>
<dbReference type="Proteomes" id="UP000179642">
    <property type="component" value="Unassembled WGS sequence"/>
</dbReference>
<organism evidence="2 3">
    <name type="scientific">Streptomyces monashensis</name>
    <dbReference type="NCBI Taxonomy" id="1678012"/>
    <lineage>
        <taxon>Bacteria</taxon>
        <taxon>Bacillati</taxon>
        <taxon>Actinomycetota</taxon>
        <taxon>Actinomycetes</taxon>
        <taxon>Kitasatosporales</taxon>
        <taxon>Streptomycetaceae</taxon>
        <taxon>Streptomyces</taxon>
    </lineage>
</organism>
<keyword evidence="1" id="KW-0732">Signal</keyword>
<gene>
    <name evidence="2" type="ORF">BIV23_29260</name>
</gene>
<sequence>MTMMSRIGKTLVVGAAVAAVSSVGCVAYASAVGASPAAPGATATATDMPFAVETFDYPGAAKIQAERKITLKRGDGHIVLTDCNSAYDIKVESRTAGMYYCFKVSGKQGYLTMELPDAYGIWTQDHPVQATLTTDGKKSVVNAPKNDYTPVGEAGDTSKKSVLVELRVTS</sequence>